<organism evidence="1 2">
    <name type="scientific">Acrodontium crateriforme</name>
    <dbReference type="NCBI Taxonomy" id="150365"/>
    <lineage>
        <taxon>Eukaryota</taxon>
        <taxon>Fungi</taxon>
        <taxon>Dikarya</taxon>
        <taxon>Ascomycota</taxon>
        <taxon>Pezizomycotina</taxon>
        <taxon>Dothideomycetes</taxon>
        <taxon>Dothideomycetidae</taxon>
        <taxon>Mycosphaerellales</taxon>
        <taxon>Teratosphaeriaceae</taxon>
        <taxon>Acrodontium</taxon>
    </lineage>
</organism>
<accession>A0AAQ3M4D2</accession>
<protein>
    <submittedName>
        <fullName evidence="1">Uncharacterized protein</fullName>
    </submittedName>
</protein>
<sequence length="260" mass="29971">MPIRQFFSQLFSSRHDEDDTVGMLWISIWPKDSAMVAYDFNQTISNTLIPKFLATEGVLHVWQVKNNSPSARGGTVYNNNRPERGGPYSLFVPHTNIKAVDWTKAIYSKEKENIFGAELRAYRLVQRFEGRHKHGQGHCLVAILIDPADGQTEDIDLWYRTENLRMMADTPMHIRSRRYERMTGSDEGADDTAPRMLCVHEFTSSKALLDHAIRYERIVEKTPWSEKIFANVKSSERTVWDITEKHMPKGRIASRRAGIS</sequence>
<gene>
    <name evidence="1" type="ORF">R9X50_00104900</name>
</gene>
<proteinExistence type="predicted"/>
<name>A0AAQ3M4D2_9PEZI</name>
<evidence type="ECO:0000313" key="2">
    <source>
        <dbReference type="Proteomes" id="UP001303373"/>
    </source>
</evidence>
<dbReference type="AlphaFoldDB" id="A0AAQ3M4D2"/>
<evidence type="ECO:0000313" key="1">
    <source>
        <dbReference type="EMBL" id="WPG98261.1"/>
    </source>
</evidence>
<keyword evidence="2" id="KW-1185">Reference proteome</keyword>
<reference evidence="1 2" key="1">
    <citation type="submission" date="2023-11" db="EMBL/GenBank/DDBJ databases">
        <title>An acidophilic fungus is an integral part of prey digestion in a carnivorous sundew plant.</title>
        <authorList>
            <person name="Tsai I.J."/>
        </authorList>
    </citation>
    <scope>NUCLEOTIDE SEQUENCE [LARGE SCALE GENOMIC DNA]</scope>
    <source>
        <strain evidence="1">169a</strain>
    </source>
</reference>
<dbReference type="EMBL" id="CP138581">
    <property type="protein sequence ID" value="WPG98261.1"/>
    <property type="molecule type" value="Genomic_DNA"/>
</dbReference>
<dbReference type="Proteomes" id="UP001303373">
    <property type="component" value="Chromosome 2"/>
</dbReference>